<dbReference type="InterPro" id="IPR017853">
    <property type="entry name" value="GH"/>
</dbReference>
<dbReference type="FunFam" id="3.20.20.80:FF:000033">
    <property type="entry name" value="Glucan 1,3-beta-glucosidase A"/>
    <property type="match status" value="1"/>
</dbReference>
<dbReference type="PANTHER" id="PTHR31297:SF1">
    <property type="entry name" value="GLUCAN 1,3-BETA-GLUCOSIDASE I_II-RELATED"/>
    <property type="match status" value="1"/>
</dbReference>
<evidence type="ECO:0000256" key="9">
    <source>
        <dbReference type="ARBA" id="ARBA00038929"/>
    </source>
</evidence>
<dbReference type="InterPro" id="IPR001547">
    <property type="entry name" value="Glyco_hydro_5"/>
</dbReference>
<comment type="catalytic activity">
    <reaction evidence="8">
        <text>Successive hydrolysis of beta-D-glucose units from the non-reducing ends of (1-&gt;3)-beta-D-glucans, releasing alpha-glucose.</text>
        <dbReference type="EC" id="3.2.1.58"/>
    </reaction>
</comment>
<dbReference type="EMBL" id="SWFS01000246">
    <property type="protein sequence ID" value="KAA8912813.1"/>
    <property type="molecule type" value="Genomic_DNA"/>
</dbReference>
<evidence type="ECO:0000256" key="2">
    <source>
        <dbReference type="ARBA" id="ARBA00005641"/>
    </source>
</evidence>
<evidence type="ECO:0000256" key="6">
    <source>
        <dbReference type="ARBA" id="ARBA00023295"/>
    </source>
</evidence>
<evidence type="ECO:0000313" key="13">
    <source>
        <dbReference type="EMBL" id="KAA8912813.1"/>
    </source>
</evidence>
<organism evidence="13 14">
    <name type="scientific">Trichomonascus ciferrii</name>
    <dbReference type="NCBI Taxonomy" id="44093"/>
    <lineage>
        <taxon>Eukaryota</taxon>
        <taxon>Fungi</taxon>
        <taxon>Dikarya</taxon>
        <taxon>Ascomycota</taxon>
        <taxon>Saccharomycotina</taxon>
        <taxon>Dipodascomycetes</taxon>
        <taxon>Dipodascales</taxon>
        <taxon>Trichomonascaceae</taxon>
        <taxon>Trichomonascus</taxon>
        <taxon>Trichomonascus ciferrii complex</taxon>
    </lineage>
</organism>
<keyword evidence="7" id="KW-0961">Cell wall biogenesis/degradation</keyword>
<feature type="signal peptide" evidence="11">
    <location>
        <begin position="1"/>
        <end position="18"/>
    </location>
</feature>
<comment type="subcellular location">
    <subcellularLocation>
        <location evidence="1">Secreted</location>
    </subcellularLocation>
</comment>
<dbReference type="GO" id="GO:0005576">
    <property type="term" value="C:extracellular region"/>
    <property type="evidence" value="ECO:0007669"/>
    <property type="project" value="UniProtKB-SubCell"/>
</dbReference>
<evidence type="ECO:0000256" key="10">
    <source>
        <dbReference type="RuleBase" id="RU361153"/>
    </source>
</evidence>
<evidence type="ECO:0000259" key="12">
    <source>
        <dbReference type="Pfam" id="PF00150"/>
    </source>
</evidence>
<evidence type="ECO:0000256" key="8">
    <source>
        <dbReference type="ARBA" id="ARBA00036824"/>
    </source>
</evidence>
<name>A0A642V959_9ASCO</name>
<comment type="caution">
    <text evidence="13">The sequence shown here is derived from an EMBL/GenBank/DDBJ whole genome shotgun (WGS) entry which is preliminary data.</text>
</comment>
<dbReference type="GO" id="GO:0009986">
    <property type="term" value="C:cell surface"/>
    <property type="evidence" value="ECO:0007669"/>
    <property type="project" value="TreeGrafter"/>
</dbReference>
<dbReference type="GO" id="GO:0004338">
    <property type="term" value="F:glucan exo-1,3-beta-glucosidase activity"/>
    <property type="evidence" value="ECO:0007669"/>
    <property type="project" value="UniProtKB-EC"/>
</dbReference>
<dbReference type="OrthoDB" id="62120at2759"/>
<dbReference type="PANTHER" id="PTHR31297">
    <property type="entry name" value="GLUCAN ENDO-1,6-BETA-GLUCOSIDASE B"/>
    <property type="match status" value="1"/>
</dbReference>
<keyword evidence="5 10" id="KW-0378">Hydrolase</keyword>
<protein>
    <recommendedName>
        <fullName evidence="9">glucan 1,3-beta-glucosidase</fullName>
        <ecNumber evidence="9">3.2.1.58</ecNumber>
    </recommendedName>
</protein>
<evidence type="ECO:0000256" key="7">
    <source>
        <dbReference type="ARBA" id="ARBA00023316"/>
    </source>
</evidence>
<evidence type="ECO:0000256" key="5">
    <source>
        <dbReference type="ARBA" id="ARBA00022801"/>
    </source>
</evidence>
<feature type="domain" description="Glycoside hydrolase family 5" evidence="12">
    <location>
        <begin position="83"/>
        <end position="279"/>
    </location>
</feature>
<keyword evidence="4 11" id="KW-0732">Signal</keyword>
<proteinExistence type="inferred from homology"/>
<evidence type="ECO:0000256" key="3">
    <source>
        <dbReference type="ARBA" id="ARBA00022525"/>
    </source>
</evidence>
<dbReference type="EC" id="3.2.1.58" evidence="9"/>
<dbReference type="GO" id="GO:0009251">
    <property type="term" value="P:glucan catabolic process"/>
    <property type="evidence" value="ECO:0007669"/>
    <property type="project" value="TreeGrafter"/>
</dbReference>
<reference evidence="13" key="1">
    <citation type="journal article" date="2019" name="G3 (Bethesda)">
        <title>Genome Assemblies of Two Rare Opportunistic Yeast Pathogens: Diutina rugosa (syn. Candida rugosa) and Trichomonascus ciferrii (syn. Candida ciferrii).</title>
        <authorList>
            <person name="Mixao V."/>
            <person name="Saus E."/>
            <person name="Hansen A.P."/>
            <person name="Lass-Florl C."/>
            <person name="Gabaldon T."/>
        </authorList>
    </citation>
    <scope>NUCLEOTIDE SEQUENCE</scope>
    <source>
        <strain evidence="13">CBS 4856</strain>
    </source>
</reference>
<evidence type="ECO:0000313" key="14">
    <source>
        <dbReference type="Proteomes" id="UP000761534"/>
    </source>
</evidence>
<feature type="chain" id="PRO_5024899875" description="glucan 1,3-beta-glucosidase" evidence="11">
    <location>
        <begin position="19"/>
        <end position="413"/>
    </location>
</feature>
<accession>A0A642V959</accession>
<dbReference type="Pfam" id="PF00150">
    <property type="entry name" value="Cellulase"/>
    <property type="match status" value="1"/>
</dbReference>
<dbReference type="SUPFAM" id="SSF51445">
    <property type="entry name" value="(Trans)glycosidases"/>
    <property type="match status" value="1"/>
</dbReference>
<dbReference type="VEuPathDB" id="FungiDB:TRICI_003356"/>
<sequence>MRFSTLSSWAMVAASALASPVSLVNRDSSFDFSKDKIKGVNLGGWLLIEPFISPSLFEAFNGSDTPVDEYNYCKTLGKDEAKKRLEKHWQTWITQDDIKHIKEWGFNHVRIPVGYWAFETFDDEPYVSGQLQYLDEALEWASQTGIHAWVDLHGAPGSQNGFDNSGQRDVLHWQDGDNVEKTLKALQKLVDRYAHNPAVSGIEVLNEPLGPNLDFNKIVDFYEKGYEMIRKKNADMNVIIHDAFQPNGTFNQYLQPPEYSDVYLDHHHYEMFDNGLLQMNYDEHIDFACEFGRQIQAEKLSPITGEWSAALTDCTKWLNGVGRDTRYEGKYNDSPYVGSCEGINDISTWSDEKKQKTRKFVEAQLEAYEQGGGWFFWTYKTEGALEWDVGKLINNDLFPSPPDNRKNQNICGF</sequence>
<dbReference type="AlphaFoldDB" id="A0A642V959"/>
<keyword evidence="6 10" id="KW-0326">Glycosidase</keyword>
<dbReference type="InterPro" id="IPR050386">
    <property type="entry name" value="Glycosyl_hydrolase_5"/>
</dbReference>
<keyword evidence="14" id="KW-1185">Reference proteome</keyword>
<dbReference type="GO" id="GO:0071555">
    <property type="term" value="P:cell wall organization"/>
    <property type="evidence" value="ECO:0007669"/>
    <property type="project" value="UniProtKB-KW"/>
</dbReference>
<gene>
    <name evidence="13" type="ORF">TRICI_003356</name>
</gene>
<evidence type="ECO:0000256" key="11">
    <source>
        <dbReference type="SAM" id="SignalP"/>
    </source>
</evidence>
<evidence type="ECO:0000256" key="4">
    <source>
        <dbReference type="ARBA" id="ARBA00022729"/>
    </source>
</evidence>
<keyword evidence="3" id="KW-0964">Secreted</keyword>
<comment type="similarity">
    <text evidence="2 10">Belongs to the glycosyl hydrolase 5 (cellulase A) family.</text>
</comment>
<dbReference type="Proteomes" id="UP000761534">
    <property type="component" value="Unassembled WGS sequence"/>
</dbReference>
<evidence type="ECO:0000256" key="1">
    <source>
        <dbReference type="ARBA" id="ARBA00004613"/>
    </source>
</evidence>
<dbReference type="Gene3D" id="3.20.20.80">
    <property type="entry name" value="Glycosidases"/>
    <property type="match status" value="1"/>
</dbReference>